<evidence type="ECO:0000256" key="13">
    <source>
        <dbReference type="ARBA" id="ARBA00023242"/>
    </source>
</evidence>
<keyword evidence="20" id="KW-1185">Reference proteome</keyword>
<dbReference type="Pfam" id="PF21131">
    <property type="entry name" value="eEFSec_4th"/>
    <property type="match status" value="1"/>
</dbReference>
<evidence type="ECO:0000256" key="14">
    <source>
        <dbReference type="ARBA" id="ARBA00049117"/>
    </source>
</evidence>
<dbReference type="STRING" id="7574.A0A1S3I5Z4"/>
<dbReference type="RefSeq" id="XP_013393266.1">
    <property type="nucleotide sequence ID" value="XM_013537812.1"/>
</dbReference>
<feature type="region of interest" description="Disordered" evidence="18">
    <location>
        <begin position="520"/>
        <end position="545"/>
    </location>
</feature>
<evidence type="ECO:0000256" key="2">
    <source>
        <dbReference type="ARBA" id="ARBA00001946"/>
    </source>
</evidence>
<dbReference type="PRINTS" id="PR00315">
    <property type="entry name" value="ELONGATNFCT"/>
</dbReference>
<evidence type="ECO:0000313" key="21">
    <source>
        <dbReference type="RefSeq" id="XP_013393266.1"/>
    </source>
</evidence>
<dbReference type="GeneID" id="106160993"/>
<dbReference type="OMA" id="CFAIKGQ"/>
<comment type="cofactor">
    <cofactor evidence="1">
        <name>Mn(2+)</name>
        <dbReference type="ChEBI" id="CHEBI:29035"/>
    </cofactor>
</comment>
<dbReference type="Proteomes" id="UP000085678">
    <property type="component" value="Unplaced"/>
</dbReference>
<keyword evidence="7" id="KW-0963">Cytoplasm</keyword>
<dbReference type="InterPro" id="IPR005225">
    <property type="entry name" value="Small_GTP-bd"/>
</dbReference>
<evidence type="ECO:0000256" key="9">
    <source>
        <dbReference type="ARBA" id="ARBA00022741"/>
    </source>
</evidence>
<comment type="cofactor">
    <cofactor evidence="2">
        <name>Mg(2+)</name>
        <dbReference type="ChEBI" id="CHEBI:18420"/>
    </cofactor>
</comment>
<reference evidence="21" key="1">
    <citation type="submission" date="2025-08" db="UniProtKB">
        <authorList>
            <consortium name="RefSeq"/>
        </authorList>
    </citation>
    <scope>IDENTIFICATION</scope>
    <source>
        <tissue evidence="21">Gonads</tissue>
    </source>
</reference>
<keyword evidence="10" id="KW-0378">Hydrolase</keyword>
<keyword evidence="8" id="KW-0597">Phosphoprotein</keyword>
<evidence type="ECO:0000256" key="15">
    <source>
        <dbReference type="ARBA" id="ARBA00054716"/>
    </source>
</evidence>
<dbReference type="InterPro" id="IPR049393">
    <property type="entry name" value="eEFSec_III"/>
</dbReference>
<evidence type="ECO:0000256" key="3">
    <source>
        <dbReference type="ARBA" id="ARBA00004123"/>
    </source>
</evidence>
<protein>
    <recommendedName>
        <fullName evidence="5">Selenocysteine-specific elongation factor</fullName>
    </recommendedName>
    <alternativeName>
        <fullName evidence="17">Elongation factor sec</fullName>
    </alternativeName>
    <alternativeName>
        <fullName evidence="16">Eukaryotic elongation factor, selenocysteine-tRNA-specific</fullName>
    </alternativeName>
</protein>
<comment type="subcellular location">
    <subcellularLocation>
        <location evidence="4">Cytoplasm</location>
    </subcellularLocation>
    <subcellularLocation>
        <location evidence="3">Nucleus</location>
    </subcellularLocation>
</comment>
<comment type="function">
    <text evidence="15">Translation factor required for the incorporation of the rare amino acid selenocysteine encoded by UGA codons. Replaces the eRF1-eRF3-GTP ternary complex for the insertion of selenocysteine directed by the UGA codon. Insertion of selenocysteine at UGA codons is mediated by SECISBP2 and EEFSEC: SECISBP2 (1) specifically binds the SECIS sequence once the 80S ribosome encounters an in-frame UGA codon and (2) contacts the RPS27A/eS31 of the 40S ribosome before ribosome stalling. (3) GTP-bound EEFSEC then delivers selenocysteinyl-tRNA(Sec) to the 80S ribosome and adopts a preaccommodated state conformation. (4) After GTP hydrolysis, EEFSEC dissociates from the assembly, selenocysteinyl-tRNA(Sec) accommodates, and peptide bond synthesis and selenoprotein elongation occur.</text>
</comment>
<keyword evidence="11" id="KW-0648">Protein biosynthesis</keyword>
<dbReference type="GO" id="GO:0003746">
    <property type="term" value="F:translation elongation factor activity"/>
    <property type="evidence" value="ECO:0007669"/>
    <property type="project" value="TreeGrafter"/>
</dbReference>
<dbReference type="OrthoDB" id="2067at2759"/>
<dbReference type="FunFam" id="2.40.30.10:FF:000052">
    <property type="entry name" value="Selenocysteine-specific elongation factor EF-Sec"/>
    <property type="match status" value="1"/>
</dbReference>
<keyword evidence="6" id="KW-0488">Methylation</keyword>
<dbReference type="PANTHER" id="PTHR43721">
    <property type="entry name" value="ELONGATION FACTOR TU-RELATED"/>
    <property type="match status" value="1"/>
</dbReference>
<dbReference type="Pfam" id="PF21208">
    <property type="entry name" value="euk_SelB_III"/>
    <property type="match status" value="1"/>
</dbReference>
<dbReference type="AlphaFoldDB" id="A0A1S3I5Z4"/>
<dbReference type="GO" id="GO:0001514">
    <property type="term" value="P:selenocysteine incorporation"/>
    <property type="evidence" value="ECO:0007669"/>
    <property type="project" value="TreeGrafter"/>
</dbReference>
<name>A0A1S3I5Z4_LINAN</name>
<dbReference type="GO" id="GO:0003924">
    <property type="term" value="F:GTPase activity"/>
    <property type="evidence" value="ECO:0007669"/>
    <property type="project" value="InterPro"/>
</dbReference>
<evidence type="ECO:0000256" key="12">
    <source>
        <dbReference type="ARBA" id="ARBA00023134"/>
    </source>
</evidence>
<evidence type="ECO:0000256" key="11">
    <source>
        <dbReference type="ARBA" id="ARBA00022917"/>
    </source>
</evidence>
<evidence type="ECO:0000256" key="1">
    <source>
        <dbReference type="ARBA" id="ARBA00001936"/>
    </source>
</evidence>
<evidence type="ECO:0000256" key="18">
    <source>
        <dbReference type="SAM" id="MobiDB-lite"/>
    </source>
</evidence>
<evidence type="ECO:0000256" key="7">
    <source>
        <dbReference type="ARBA" id="ARBA00022490"/>
    </source>
</evidence>
<dbReference type="Pfam" id="PF03144">
    <property type="entry name" value="GTP_EFTU_D2"/>
    <property type="match status" value="1"/>
</dbReference>
<dbReference type="GO" id="GO:0005737">
    <property type="term" value="C:cytoplasm"/>
    <property type="evidence" value="ECO:0007669"/>
    <property type="project" value="UniProtKB-SubCell"/>
</dbReference>
<sequence>MQGTLNFNVGVLGHIDSGKTSLTKALSTVASTASFDKNPQSRERGITLDLGFSSFTVDIPEHLRQHGSYDKLQFTLVDCPGHASLIRTIIGGAQIIDLMMLVVDVTKGIQTQTAECLLLGEITCEKMVVVLNKIDLLPEDKRQSAIEKMSKKFQKTLEATRFHDAPIIPVAAKPGGPEAQGKETEGMVKLIEILKACTYKPQRVETGPFIFAVDHCFSIRGQGTVMTGTVLSGRVVVNDTVEIPSMKMTKKVKAMQMFRQPVEKAIQGDRVGICVTQFDPKLLERGLVSSVGVLPTITAAIISVQKIKYFKGPVATKSKFHITMGHETVMGKVSFFGQKRDGVEDTSGAENNFNLGEEYIYQEELHSGKSVNESKNDNSEVDENKPVRQYALIMLEKPVTCAPHCLVIGSKLDTDIHANVCRLSFHGHLLLPVTDPKYPETLLPNLKVYKIKQKEGLVERIADDYSVIGKSLFKKESNIQLFVGLKVKLSTGEDGVIEGGFGQSGKFKVRIPNGLLQGTKQKLSASSKKKGKAAAEETSQESDGGKEPVKIYLIFKRYIYDPKKEMIQID</sequence>
<dbReference type="PANTHER" id="PTHR43721:SF11">
    <property type="entry name" value="SELENOCYSTEINE-SPECIFIC ELONGATION FACTOR"/>
    <property type="match status" value="1"/>
</dbReference>
<dbReference type="InterPro" id="IPR000795">
    <property type="entry name" value="T_Tr_GTP-bd_dom"/>
</dbReference>
<keyword evidence="12" id="KW-0342">GTP-binding</keyword>
<dbReference type="FunFam" id="3.40.50.300:FF:000900">
    <property type="entry name" value="Eukaryotic elongation factor, selenocysteine-tRNA-specific"/>
    <property type="match status" value="1"/>
</dbReference>
<dbReference type="PROSITE" id="PS51722">
    <property type="entry name" value="G_TR_2"/>
    <property type="match status" value="1"/>
</dbReference>
<evidence type="ECO:0000256" key="10">
    <source>
        <dbReference type="ARBA" id="ARBA00022801"/>
    </source>
</evidence>
<dbReference type="FunCoup" id="A0A1S3I5Z4">
    <property type="interactions" value="632"/>
</dbReference>
<evidence type="ECO:0000313" key="20">
    <source>
        <dbReference type="Proteomes" id="UP000085678"/>
    </source>
</evidence>
<dbReference type="InterPro" id="IPR027417">
    <property type="entry name" value="P-loop_NTPase"/>
</dbReference>
<dbReference type="CDD" id="cd01889">
    <property type="entry name" value="SelB_euk"/>
    <property type="match status" value="1"/>
</dbReference>
<dbReference type="Gene3D" id="3.40.50.300">
    <property type="entry name" value="P-loop containing nucleotide triphosphate hydrolases"/>
    <property type="match status" value="1"/>
</dbReference>
<dbReference type="Pfam" id="PF00009">
    <property type="entry name" value="GTP_EFTU"/>
    <property type="match status" value="1"/>
</dbReference>
<dbReference type="Gene3D" id="2.40.30.10">
    <property type="entry name" value="Translation factors"/>
    <property type="match status" value="2"/>
</dbReference>
<dbReference type="KEGG" id="lak:106160993"/>
<dbReference type="InParanoid" id="A0A1S3I5Z4"/>
<keyword evidence="13" id="KW-0539">Nucleus</keyword>
<keyword evidence="9" id="KW-0547">Nucleotide-binding</keyword>
<dbReference type="InterPro" id="IPR049394">
    <property type="entry name" value="eEFSec_C"/>
</dbReference>
<comment type="catalytic activity">
    <reaction evidence="14">
        <text>GTP + H2O = GDP + phosphate + H(+)</text>
        <dbReference type="Rhea" id="RHEA:19669"/>
        <dbReference type="ChEBI" id="CHEBI:15377"/>
        <dbReference type="ChEBI" id="CHEBI:15378"/>
        <dbReference type="ChEBI" id="CHEBI:37565"/>
        <dbReference type="ChEBI" id="CHEBI:43474"/>
        <dbReference type="ChEBI" id="CHEBI:58189"/>
    </reaction>
    <physiologicalReaction direction="left-to-right" evidence="14">
        <dbReference type="Rhea" id="RHEA:19670"/>
    </physiologicalReaction>
</comment>
<evidence type="ECO:0000259" key="19">
    <source>
        <dbReference type="PROSITE" id="PS51722"/>
    </source>
</evidence>
<evidence type="ECO:0000256" key="17">
    <source>
        <dbReference type="ARBA" id="ARBA00082387"/>
    </source>
</evidence>
<organism evidence="20 21">
    <name type="scientific">Lingula anatina</name>
    <name type="common">Brachiopod</name>
    <name type="synonym">Lingula unguis</name>
    <dbReference type="NCBI Taxonomy" id="7574"/>
    <lineage>
        <taxon>Eukaryota</taxon>
        <taxon>Metazoa</taxon>
        <taxon>Spiralia</taxon>
        <taxon>Lophotrochozoa</taxon>
        <taxon>Brachiopoda</taxon>
        <taxon>Linguliformea</taxon>
        <taxon>Lingulata</taxon>
        <taxon>Lingulida</taxon>
        <taxon>Linguloidea</taxon>
        <taxon>Lingulidae</taxon>
        <taxon>Lingula</taxon>
    </lineage>
</organism>
<dbReference type="CDD" id="cd04094">
    <property type="entry name" value="eSelB_III"/>
    <property type="match status" value="1"/>
</dbReference>
<evidence type="ECO:0000256" key="4">
    <source>
        <dbReference type="ARBA" id="ARBA00004496"/>
    </source>
</evidence>
<dbReference type="GO" id="GO:0005525">
    <property type="term" value="F:GTP binding"/>
    <property type="evidence" value="ECO:0007669"/>
    <property type="project" value="UniProtKB-KW"/>
</dbReference>
<dbReference type="InterPro" id="IPR050055">
    <property type="entry name" value="EF-Tu_GTPase"/>
</dbReference>
<evidence type="ECO:0000256" key="5">
    <source>
        <dbReference type="ARBA" id="ARBA00015953"/>
    </source>
</evidence>
<feature type="domain" description="Tr-type G" evidence="19">
    <location>
        <begin position="4"/>
        <end position="202"/>
    </location>
</feature>
<dbReference type="SUPFAM" id="SSF50447">
    <property type="entry name" value="Translation proteins"/>
    <property type="match status" value="1"/>
</dbReference>
<evidence type="ECO:0000256" key="8">
    <source>
        <dbReference type="ARBA" id="ARBA00022553"/>
    </source>
</evidence>
<accession>A0A1S3I5Z4</accession>
<dbReference type="NCBIfam" id="TIGR00231">
    <property type="entry name" value="small_GTP"/>
    <property type="match status" value="1"/>
</dbReference>
<dbReference type="SUPFAM" id="SSF52540">
    <property type="entry name" value="P-loop containing nucleoside triphosphate hydrolases"/>
    <property type="match status" value="1"/>
</dbReference>
<dbReference type="InterPro" id="IPR004161">
    <property type="entry name" value="EFTu-like_2"/>
</dbReference>
<dbReference type="CDD" id="cd03696">
    <property type="entry name" value="SelB_II"/>
    <property type="match status" value="1"/>
</dbReference>
<evidence type="ECO:0000256" key="16">
    <source>
        <dbReference type="ARBA" id="ARBA00076506"/>
    </source>
</evidence>
<dbReference type="InterPro" id="IPR009000">
    <property type="entry name" value="Transl_B-barrel_sf"/>
</dbReference>
<proteinExistence type="predicted"/>
<dbReference type="GO" id="GO:0005634">
    <property type="term" value="C:nucleus"/>
    <property type="evidence" value="ECO:0007669"/>
    <property type="project" value="UniProtKB-SubCell"/>
</dbReference>
<evidence type="ECO:0000256" key="6">
    <source>
        <dbReference type="ARBA" id="ARBA00022481"/>
    </source>
</evidence>
<gene>
    <name evidence="21" type="primary">LOC106160993</name>
</gene>